<dbReference type="InterPro" id="IPR024185">
    <property type="entry name" value="FTHF_cligase-like_sf"/>
</dbReference>
<dbReference type="PROSITE" id="PS00198">
    <property type="entry name" value="4FE4S_FER_1"/>
    <property type="match status" value="1"/>
</dbReference>
<evidence type="ECO:0000256" key="5">
    <source>
        <dbReference type="ARBA" id="ARBA00022982"/>
    </source>
</evidence>
<dbReference type="GO" id="GO:0016491">
    <property type="term" value="F:oxidoreductase activity"/>
    <property type="evidence" value="ECO:0007669"/>
    <property type="project" value="UniProtKB-ARBA"/>
</dbReference>
<evidence type="ECO:0000256" key="3">
    <source>
        <dbReference type="ARBA" id="ARBA00022723"/>
    </source>
</evidence>
<evidence type="ECO:0000256" key="2">
    <source>
        <dbReference type="ARBA" id="ARBA00022485"/>
    </source>
</evidence>
<dbReference type="GO" id="GO:0051539">
    <property type="term" value="F:4 iron, 4 sulfur cluster binding"/>
    <property type="evidence" value="ECO:0007669"/>
    <property type="project" value="UniProtKB-KW"/>
</dbReference>
<keyword evidence="3" id="KW-0479">Metal-binding</keyword>
<evidence type="ECO:0000313" key="10">
    <source>
        <dbReference type="Proteomes" id="UP000242881"/>
    </source>
</evidence>
<dbReference type="SUPFAM" id="SSF100950">
    <property type="entry name" value="NagB/RpiA/CoA transferase-like"/>
    <property type="match status" value="1"/>
</dbReference>
<evidence type="ECO:0000259" key="8">
    <source>
        <dbReference type="PROSITE" id="PS51379"/>
    </source>
</evidence>
<feature type="domain" description="4Fe-4S ferredoxin-type" evidence="8">
    <location>
        <begin position="347"/>
        <end position="376"/>
    </location>
</feature>
<dbReference type="EMBL" id="PNIN01000045">
    <property type="protein sequence ID" value="PMP71192.1"/>
    <property type="molecule type" value="Genomic_DNA"/>
</dbReference>
<keyword evidence="6" id="KW-0408">Iron</keyword>
<dbReference type="InterPro" id="IPR017896">
    <property type="entry name" value="4Fe4S_Fe-S-bd"/>
</dbReference>
<gene>
    <name evidence="9" type="ORF">C0187_04510</name>
</gene>
<feature type="domain" description="4Fe-4S ferredoxin-type" evidence="8">
    <location>
        <begin position="297"/>
        <end position="325"/>
    </location>
</feature>
<dbReference type="Gene3D" id="3.40.50.10420">
    <property type="entry name" value="NagB/RpiA/CoA transferase-like"/>
    <property type="match status" value="1"/>
</dbReference>
<comment type="caution">
    <text evidence="9">The sequence shown here is derived from an EMBL/GenBank/DDBJ whole genome shotgun (WGS) entry which is preliminary data.</text>
</comment>
<dbReference type="Pfam" id="PF02589">
    <property type="entry name" value="LUD_dom"/>
    <property type="match status" value="1"/>
</dbReference>
<evidence type="ECO:0000313" key="9">
    <source>
        <dbReference type="EMBL" id="PMP71192.1"/>
    </source>
</evidence>
<dbReference type="Pfam" id="PF02754">
    <property type="entry name" value="CCG"/>
    <property type="match status" value="2"/>
</dbReference>
<keyword evidence="5" id="KW-0249">Electron transport</keyword>
<evidence type="ECO:0000256" key="1">
    <source>
        <dbReference type="ARBA" id="ARBA00022448"/>
    </source>
</evidence>
<dbReference type="InterPro" id="IPR009051">
    <property type="entry name" value="Helical_ferredxn"/>
</dbReference>
<dbReference type="PANTHER" id="PTHR47153:SF2">
    <property type="entry name" value="LACTATE UTILIZATION PROTEIN B"/>
    <property type="match status" value="1"/>
</dbReference>
<evidence type="ECO:0000256" key="6">
    <source>
        <dbReference type="ARBA" id="ARBA00023004"/>
    </source>
</evidence>
<dbReference type="SUPFAM" id="SSF46548">
    <property type="entry name" value="alpha-helical ferredoxin"/>
    <property type="match status" value="1"/>
</dbReference>
<dbReference type="InterPro" id="IPR037171">
    <property type="entry name" value="NagB/RpiA_transferase-like"/>
</dbReference>
<dbReference type="GO" id="GO:0006089">
    <property type="term" value="P:lactate metabolic process"/>
    <property type="evidence" value="ECO:0007669"/>
    <property type="project" value="InterPro"/>
</dbReference>
<name>A0A2J6WLB7_9BACT</name>
<dbReference type="Pfam" id="PF13183">
    <property type="entry name" value="Fer4_8"/>
    <property type="match status" value="1"/>
</dbReference>
<dbReference type="PROSITE" id="PS51379">
    <property type="entry name" value="4FE4S_FER_2"/>
    <property type="match status" value="2"/>
</dbReference>
<dbReference type="PANTHER" id="PTHR47153">
    <property type="entry name" value="LACTATE UTILIZATION PROTEIN B"/>
    <property type="match status" value="1"/>
</dbReference>
<keyword evidence="4" id="KW-0677">Repeat</keyword>
<dbReference type="GO" id="GO:0046872">
    <property type="term" value="F:metal ion binding"/>
    <property type="evidence" value="ECO:0007669"/>
    <property type="project" value="UniProtKB-KW"/>
</dbReference>
<keyword evidence="1" id="KW-0813">Transport</keyword>
<dbReference type="InterPro" id="IPR004017">
    <property type="entry name" value="Cys_rich_dom"/>
</dbReference>
<dbReference type="Gene3D" id="1.10.1060.10">
    <property type="entry name" value="Alpha-helical ferredoxin"/>
    <property type="match status" value="1"/>
</dbReference>
<organism evidence="9 10">
    <name type="scientific">Calditerrivibrio nitroreducens</name>
    <dbReference type="NCBI Taxonomy" id="477976"/>
    <lineage>
        <taxon>Bacteria</taxon>
        <taxon>Pseudomonadati</taxon>
        <taxon>Deferribacterota</taxon>
        <taxon>Deferribacteres</taxon>
        <taxon>Deferribacterales</taxon>
        <taxon>Calditerrivibrionaceae</taxon>
    </lineage>
</organism>
<dbReference type="InterPro" id="IPR004452">
    <property type="entry name" value="LutB/LldF"/>
</dbReference>
<dbReference type="NCBIfam" id="NF045670">
    <property type="entry name" value="quin_L_LdhH"/>
    <property type="match status" value="1"/>
</dbReference>
<dbReference type="Proteomes" id="UP000242881">
    <property type="component" value="Unassembled WGS sequence"/>
</dbReference>
<accession>A0A2J6WLB7</accession>
<dbReference type="InterPro" id="IPR054704">
    <property type="entry name" value="Quin_L_LdhH-like"/>
</dbReference>
<evidence type="ECO:0000256" key="4">
    <source>
        <dbReference type="ARBA" id="ARBA00022737"/>
    </source>
</evidence>
<proteinExistence type="predicted"/>
<keyword evidence="2" id="KW-0004">4Fe-4S</keyword>
<dbReference type="InterPro" id="IPR017900">
    <property type="entry name" value="4Fe4S_Fe_S_CS"/>
</dbReference>
<evidence type="ECO:0000256" key="7">
    <source>
        <dbReference type="ARBA" id="ARBA00023014"/>
    </source>
</evidence>
<protein>
    <submittedName>
        <fullName evidence="9">FeS-binding protein</fullName>
    </submittedName>
</protein>
<keyword evidence="7" id="KW-0411">Iron-sulfur</keyword>
<dbReference type="InterPro" id="IPR003741">
    <property type="entry name" value="LUD_dom"/>
</dbReference>
<reference evidence="9 10" key="1">
    <citation type="submission" date="2018-01" db="EMBL/GenBank/DDBJ databases">
        <title>Metagenomic assembled genomes from two thermal pools in the Uzon Caldera, Kamchatka, Russia.</title>
        <authorList>
            <person name="Wilkins L."/>
            <person name="Ettinger C."/>
        </authorList>
    </citation>
    <scope>NUCLEOTIDE SEQUENCE [LARGE SCALE GENOMIC DNA]</scope>
    <source>
        <strain evidence="9">ZAV-05</strain>
    </source>
</reference>
<dbReference type="AlphaFoldDB" id="A0A2J6WLB7"/>
<sequence length="706" mass="78684">MNLDQKIRNSLNNKILYKNLKNFASAYKISRKNAFNGLDFDQLVADLSSKKSRNRAQINELFELFKQNATSSGAKVYQATNAVDACRYITEICKKHNTEYIAKSKSMTSEEIKLNEYLEKEGLKPIETDLGEWILQIAGEHPSHMVMPAIHKSRQQVAEIFRRYTGEDIADDDIDKMVKIARKYLRDYYFKATVGITGANVAVANAGAIGIVTNEGNGRLTSTVPPVHIVLLGYEKLVADFDEALKVIKLLPKAATGQIISTYVTWIKGQNSSHKNPHGIKETHFVFLDNGRLDFFDHPILKEALKCIRCGSCANICPAYEMVGGHTFGHIYIGAIGSILTRMYHDEKTAHELLKLCIGCKACSKFCPAGIDLQSIISELNIETTEKFGLPAAKKFIYRKVIANPSIFKTTMKIGSFLQIPIISKDKIHLSKSPLPKDKDFRVLPSISRETFSKIYPKIDTNKNSMNKKIFFYPGCAVEYFYPYMGKALVKVLNRFGVKVDIPTKQVCCGLPAIHAGDGNAGKATISKNLDYMPDPSNYDAIIVLCPSCGMAIKEDFPKHMKEDYTKLNLSNKLSEKIISFREYLEKLGIDLKINNNVKVTYHTPCHQGRGLGSSAESYLKAILGENFIPLKDSDVCCGFGGSYSIEFAGISKGILDKKIENIIQTGADIVLTDCPGCVMQIEGGLLKKNLDIKVMHISTFLDSYI</sequence>